<evidence type="ECO:0000313" key="3">
    <source>
        <dbReference type="Proteomes" id="UP000001340"/>
    </source>
</evidence>
<comment type="caution">
    <text evidence="2">The sequence shown here is derived from an EMBL/GenBank/DDBJ whole genome shotgun (WGS) entry which is preliminary data.</text>
</comment>
<dbReference type="AlphaFoldDB" id="A0A0E2D4S6"/>
<protein>
    <submittedName>
        <fullName evidence="2">Uncharacterized protein</fullName>
    </submittedName>
</protein>
<organism evidence="2 3">
    <name type="scientific">Leptospira interrogans str. UI 12758</name>
    <dbReference type="NCBI Taxonomy" id="1049938"/>
    <lineage>
        <taxon>Bacteria</taxon>
        <taxon>Pseudomonadati</taxon>
        <taxon>Spirochaetota</taxon>
        <taxon>Spirochaetia</taxon>
        <taxon>Leptospirales</taxon>
        <taxon>Leptospiraceae</taxon>
        <taxon>Leptospira</taxon>
    </lineage>
</organism>
<keyword evidence="1" id="KW-1133">Transmembrane helix</keyword>
<evidence type="ECO:0000256" key="1">
    <source>
        <dbReference type="SAM" id="Phobius"/>
    </source>
</evidence>
<keyword evidence="1" id="KW-0472">Membrane</keyword>
<evidence type="ECO:0000313" key="2">
    <source>
        <dbReference type="EMBL" id="EKR54996.1"/>
    </source>
</evidence>
<accession>A0A0E2D4S6</accession>
<dbReference type="EMBL" id="AHNR02000040">
    <property type="protein sequence ID" value="EKR54996.1"/>
    <property type="molecule type" value="Genomic_DNA"/>
</dbReference>
<reference evidence="2 3" key="1">
    <citation type="submission" date="2012-10" db="EMBL/GenBank/DDBJ databases">
        <authorList>
            <person name="Harkins D.M."/>
            <person name="Durkin A.S."/>
            <person name="Brinkac L.M."/>
            <person name="Haft D.H."/>
            <person name="Selengut J.D."/>
            <person name="Sanka R."/>
            <person name="DePew J."/>
            <person name="Purushe J."/>
            <person name="Chanthongthip A."/>
            <person name="Lattana O."/>
            <person name="Phetsouvanh R."/>
            <person name="Newton P.N."/>
            <person name="Vinetz J.M."/>
            <person name="Sutton G.G."/>
            <person name="Nierman W.C."/>
            <person name="Fouts D.E."/>
        </authorList>
    </citation>
    <scope>NUCLEOTIDE SEQUENCE [LARGE SCALE GENOMIC DNA]</scope>
    <source>
        <strain evidence="2 3">UI 12758</strain>
    </source>
</reference>
<name>A0A0E2D4S6_LEPIR</name>
<sequence length="38" mass="4853">MKFWNSYRLLYIWTFANFSAVFVYQAFKFREKLFFKTI</sequence>
<feature type="transmembrane region" description="Helical" evidence="1">
    <location>
        <begin position="6"/>
        <end position="27"/>
    </location>
</feature>
<keyword evidence="1" id="KW-0812">Transmembrane</keyword>
<dbReference type="Proteomes" id="UP000001340">
    <property type="component" value="Unassembled WGS sequence"/>
</dbReference>
<proteinExistence type="predicted"/>
<gene>
    <name evidence="2" type="ORF">LEP1GSC105_3808</name>
</gene>